<reference evidence="3 4" key="1">
    <citation type="submission" date="2009-01" db="EMBL/GenBank/DDBJ databases">
        <title>Complete sequence of Clostridium cellulolyticum H10.</title>
        <authorList>
            <consortium name="US DOE Joint Genome Institute"/>
            <person name="Lucas S."/>
            <person name="Copeland A."/>
            <person name="Lapidus A."/>
            <person name="Glavina del Rio T."/>
            <person name="Dalin E."/>
            <person name="Tice H."/>
            <person name="Bruce D."/>
            <person name="Goodwin L."/>
            <person name="Pitluck S."/>
            <person name="Chertkov O."/>
            <person name="Saunders E."/>
            <person name="Brettin T."/>
            <person name="Detter J.C."/>
            <person name="Han C."/>
            <person name="Larimer F."/>
            <person name="Land M."/>
            <person name="Hauser L."/>
            <person name="Kyrpides N."/>
            <person name="Ivanova N."/>
            <person name="Zhou J."/>
            <person name="Richardson P."/>
        </authorList>
    </citation>
    <scope>NUCLEOTIDE SEQUENCE [LARGE SCALE GENOMIC DNA]</scope>
    <source>
        <strain evidence="4">ATCC 35319 / DSM 5812 / JCM 6584 / H10</strain>
    </source>
</reference>
<evidence type="ECO:0000259" key="2">
    <source>
        <dbReference type="Pfam" id="PF04909"/>
    </source>
</evidence>
<dbReference type="eggNOG" id="COG2159">
    <property type="taxonomic scope" value="Bacteria"/>
</dbReference>
<dbReference type="Gene3D" id="3.20.20.140">
    <property type="entry name" value="Metal-dependent hydrolases"/>
    <property type="match status" value="1"/>
</dbReference>
<dbReference type="GO" id="GO:0016831">
    <property type="term" value="F:carboxy-lyase activity"/>
    <property type="evidence" value="ECO:0007669"/>
    <property type="project" value="InterPro"/>
</dbReference>
<accession>B8I6N7</accession>
<dbReference type="STRING" id="394503.Ccel_0547"/>
<proteinExistence type="predicted"/>
<name>B8I6N7_RUMCH</name>
<sequence length="285" mass="32421">MNNNFEIIDCHVHTFANDDISAKIMTSFNKLYDIEFKNPGNGTIPNVLKNMNEVGIDRTVMVNFAPPKILDSNNLWTIDTANSSEGRLVPLVNFHPDMEGCLSEHFEKYVELGAKGIKLHPMAQGIDINDSRMDELYRKCSDNKFTILIHCGRVSNARLNEFSDFQSLLPVIEKYPDIPIILAHMADGDKECVLKVSKQYENVYFDTSIVITGYPEIARVNEPSWLDDSEVVDIINEVGADKILFGSDFPWGSSVHDVKRFMKLKLNDQQKKTILSENSKRLFKL</sequence>
<dbReference type="PANTHER" id="PTHR21240">
    <property type="entry name" value="2-AMINO-3-CARBOXYLMUCONATE-6-SEMIALDEHYDE DECARBOXYLASE"/>
    <property type="match status" value="1"/>
</dbReference>
<protein>
    <submittedName>
        <fullName evidence="3">Amidohydrolase 2</fullName>
    </submittedName>
</protein>
<organism evidence="3 4">
    <name type="scientific">Ruminiclostridium cellulolyticum (strain ATCC 35319 / DSM 5812 / JCM 6584 / H10)</name>
    <name type="common">Clostridium cellulolyticum</name>
    <dbReference type="NCBI Taxonomy" id="394503"/>
    <lineage>
        <taxon>Bacteria</taxon>
        <taxon>Bacillati</taxon>
        <taxon>Bacillota</taxon>
        <taxon>Clostridia</taxon>
        <taxon>Eubacteriales</taxon>
        <taxon>Oscillospiraceae</taxon>
        <taxon>Ruminiclostridium</taxon>
    </lineage>
</organism>
<dbReference type="PANTHER" id="PTHR21240:SF19">
    <property type="entry name" value="CATALYTIC_ HYDROLASE"/>
    <property type="match status" value="1"/>
</dbReference>
<dbReference type="AlphaFoldDB" id="B8I6N7"/>
<dbReference type="InterPro" id="IPR006680">
    <property type="entry name" value="Amidohydro-rel"/>
</dbReference>
<dbReference type="HOGENOM" id="CLU_044590_0_1_9"/>
<evidence type="ECO:0000313" key="4">
    <source>
        <dbReference type="Proteomes" id="UP000001349"/>
    </source>
</evidence>
<keyword evidence="4" id="KW-1185">Reference proteome</keyword>
<dbReference type="Pfam" id="PF04909">
    <property type="entry name" value="Amidohydro_2"/>
    <property type="match status" value="1"/>
</dbReference>
<dbReference type="InterPro" id="IPR032465">
    <property type="entry name" value="ACMSD"/>
</dbReference>
<dbReference type="RefSeq" id="WP_015924101.1">
    <property type="nucleotide sequence ID" value="NC_011898.1"/>
</dbReference>
<dbReference type="GO" id="GO:0016787">
    <property type="term" value="F:hydrolase activity"/>
    <property type="evidence" value="ECO:0007669"/>
    <property type="project" value="UniProtKB-KW"/>
</dbReference>
<keyword evidence="1" id="KW-0456">Lyase</keyword>
<feature type="domain" description="Amidohydrolase-related" evidence="2">
    <location>
        <begin position="8"/>
        <end position="285"/>
    </location>
</feature>
<gene>
    <name evidence="3" type="ordered locus">Ccel_0547</name>
</gene>
<dbReference type="OrthoDB" id="9771932at2"/>
<dbReference type="InterPro" id="IPR032466">
    <property type="entry name" value="Metal_Hydrolase"/>
</dbReference>
<dbReference type="Proteomes" id="UP000001349">
    <property type="component" value="Chromosome"/>
</dbReference>
<evidence type="ECO:0000313" key="3">
    <source>
        <dbReference type="EMBL" id="ACL74929.1"/>
    </source>
</evidence>
<evidence type="ECO:0000256" key="1">
    <source>
        <dbReference type="ARBA" id="ARBA00023239"/>
    </source>
</evidence>
<keyword evidence="3" id="KW-0378">Hydrolase</keyword>
<dbReference type="SUPFAM" id="SSF51556">
    <property type="entry name" value="Metallo-dependent hydrolases"/>
    <property type="match status" value="1"/>
</dbReference>
<dbReference type="KEGG" id="cce:Ccel_0547"/>
<dbReference type="EMBL" id="CP001348">
    <property type="protein sequence ID" value="ACL74929.1"/>
    <property type="molecule type" value="Genomic_DNA"/>
</dbReference>
<dbReference type="CDD" id="cd01292">
    <property type="entry name" value="metallo-dependent_hydrolases"/>
    <property type="match status" value="1"/>
</dbReference>